<reference evidence="1 2" key="1">
    <citation type="journal article" date="2013" name="Genome Biol.">
        <title>The genome sequence of the most widely cultivated cacao type and its use to identify candidate genes regulating pod color.</title>
        <authorList>
            <person name="Motamayor J.C."/>
            <person name="Mockaitis K."/>
            <person name="Schmutz J."/>
            <person name="Haiminen N."/>
            <person name="Iii D.L."/>
            <person name="Cornejo O."/>
            <person name="Findley S.D."/>
            <person name="Zheng P."/>
            <person name="Utro F."/>
            <person name="Royaert S."/>
            <person name="Saski C."/>
            <person name="Jenkins J."/>
            <person name="Podicheti R."/>
            <person name="Zhao M."/>
            <person name="Scheffler B.E."/>
            <person name="Stack J.C."/>
            <person name="Feltus F.A."/>
            <person name="Mustiga G.M."/>
            <person name="Amores F."/>
            <person name="Phillips W."/>
            <person name="Marelli J.P."/>
            <person name="May G.D."/>
            <person name="Shapiro H."/>
            <person name="Ma J."/>
            <person name="Bustamante C.D."/>
            <person name="Schnell R.J."/>
            <person name="Main D."/>
            <person name="Gilbert D."/>
            <person name="Parida L."/>
            <person name="Kuhn D.N."/>
        </authorList>
    </citation>
    <scope>NUCLEOTIDE SEQUENCE [LARGE SCALE GENOMIC DNA]</scope>
    <source>
        <strain evidence="2">cv. Matina 1-6</strain>
    </source>
</reference>
<dbReference type="HOGENOM" id="CLU_830046_0_0_1"/>
<dbReference type="Proteomes" id="UP000026915">
    <property type="component" value="Chromosome 3"/>
</dbReference>
<evidence type="ECO:0000313" key="1">
    <source>
        <dbReference type="EMBL" id="EOY22209.1"/>
    </source>
</evidence>
<dbReference type="InParanoid" id="A0A061G5C5"/>
<protein>
    <submittedName>
        <fullName evidence="1">Uncharacterized protein</fullName>
    </submittedName>
</protein>
<evidence type="ECO:0000313" key="2">
    <source>
        <dbReference type="Proteomes" id="UP000026915"/>
    </source>
</evidence>
<dbReference type="Gramene" id="EOY22209">
    <property type="protein sequence ID" value="EOY22209"/>
    <property type="gene ID" value="TCM_014434"/>
</dbReference>
<name>A0A061G5C5_THECC</name>
<sequence length="335" mass="38908">MALNSTLKSFTLQRESYISSHITNFEHRFTIFPDVLIDNWSYNDDFHNVHIKPSSNKFGSSSNSSIALPQTSIDASSHSDIKSNSSNFFCEHIETQNSPILHLLDHYTTSNSSPIPRKTTSQKAITKSLTNLLEPYTYHQAIQHVHWQKVYKWEPKKGIKQGLWLKDIVKGQTKVAFSTGEVGAYKDGNGYPITRYHPMGTRYLNLIIFFKLYYQTPLNYIEVDNHFIRENVIHGIIAARYIHASSRVHKWQICADEIKVFFFMENNIVTLRGWNELRGARPHYTRQSSKAIPPIFIRCRQDIPCVNQLVVPHDRKIVENELQTILVLFYHILPF</sequence>
<dbReference type="AlphaFoldDB" id="A0A061G5C5"/>
<organism evidence="1 2">
    <name type="scientific">Theobroma cacao</name>
    <name type="common">Cacao</name>
    <name type="synonym">Cocoa</name>
    <dbReference type="NCBI Taxonomy" id="3641"/>
    <lineage>
        <taxon>Eukaryota</taxon>
        <taxon>Viridiplantae</taxon>
        <taxon>Streptophyta</taxon>
        <taxon>Embryophyta</taxon>
        <taxon>Tracheophyta</taxon>
        <taxon>Spermatophyta</taxon>
        <taxon>Magnoliopsida</taxon>
        <taxon>eudicotyledons</taxon>
        <taxon>Gunneridae</taxon>
        <taxon>Pentapetalae</taxon>
        <taxon>rosids</taxon>
        <taxon>malvids</taxon>
        <taxon>Malvales</taxon>
        <taxon>Malvaceae</taxon>
        <taxon>Byttnerioideae</taxon>
        <taxon>Theobroma</taxon>
    </lineage>
</organism>
<proteinExistence type="predicted"/>
<keyword evidence="2" id="KW-1185">Reference proteome</keyword>
<gene>
    <name evidence="1" type="ORF">TCM_014434</name>
</gene>
<dbReference type="EMBL" id="CM001881">
    <property type="protein sequence ID" value="EOY22209.1"/>
    <property type="molecule type" value="Genomic_DNA"/>
</dbReference>
<accession>A0A061G5C5</accession>